<evidence type="ECO:0000256" key="6">
    <source>
        <dbReference type="ARBA" id="ARBA00022989"/>
    </source>
</evidence>
<dbReference type="AlphaFoldDB" id="A0A6M8YH84"/>
<comment type="subcellular location">
    <subcellularLocation>
        <location evidence="1">Peroxisome membrane</location>
        <topology evidence="1">Multi-pass membrane protein</topology>
    </subcellularLocation>
</comment>
<name>A0A6M8YH84_STABO</name>
<feature type="repeat" description="Solcar" evidence="9">
    <location>
        <begin position="96"/>
        <end position="177"/>
    </location>
</feature>
<accession>A0A6M8YH84</accession>
<dbReference type="InterPro" id="IPR052217">
    <property type="entry name" value="Mito/Peroxisomal_Carrier"/>
</dbReference>
<dbReference type="GO" id="GO:0005347">
    <property type="term" value="F:ATP transmembrane transporter activity"/>
    <property type="evidence" value="ECO:0007669"/>
    <property type="project" value="TreeGrafter"/>
</dbReference>
<feature type="transmembrane region" description="Helical" evidence="11">
    <location>
        <begin position="101"/>
        <end position="122"/>
    </location>
</feature>
<dbReference type="EMBL" id="MT179565">
    <property type="protein sequence ID" value="QKK35433.1"/>
    <property type="molecule type" value="mRNA"/>
</dbReference>
<evidence type="ECO:0000256" key="7">
    <source>
        <dbReference type="ARBA" id="ARBA00023136"/>
    </source>
</evidence>
<evidence type="ECO:0000256" key="8">
    <source>
        <dbReference type="ARBA" id="ARBA00023140"/>
    </source>
</evidence>
<dbReference type="GO" id="GO:0005778">
    <property type="term" value="C:peroxisomal membrane"/>
    <property type="evidence" value="ECO:0007669"/>
    <property type="project" value="UniProtKB-SubCell"/>
</dbReference>
<feature type="repeat" description="Solcar" evidence="9">
    <location>
        <begin position="184"/>
        <end position="278"/>
    </location>
</feature>
<dbReference type="GO" id="GO:0044610">
    <property type="term" value="F:FMN transmembrane transporter activity"/>
    <property type="evidence" value="ECO:0007669"/>
    <property type="project" value="TreeGrafter"/>
</dbReference>
<dbReference type="InterPro" id="IPR023395">
    <property type="entry name" value="MCP_dom_sf"/>
</dbReference>
<keyword evidence="3 10" id="KW-0813">Transport</keyword>
<protein>
    <submittedName>
        <fullName evidence="12">Mitochondrial Ymc1</fullName>
    </submittedName>
</protein>
<dbReference type="GO" id="GO:0015228">
    <property type="term" value="F:coenzyme A transmembrane transporter activity"/>
    <property type="evidence" value="ECO:0007669"/>
    <property type="project" value="TreeGrafter"/>
</dbReference>
<dbReference type="PANTHER" id="PTHR45939">
    <property type="entry name" value="PEROXISOMAL MEMBRANE PROTEIN PMP34-RELATED"/>
    <property type="match status" value="1"/>
</dbReference>
<dbReference type="SUPFAM" id="SSF103506">
    <property type="entry name" value="Mitochondrial carrier"/>
    <property type="match status" value="1"/>
</dbReference>
<evidence type="ECO:0000256" key="11">
    <source>
        <dbReference type="SAM" id="Phobius"/>
    </source>
</evidence>
<keyword evidence="5" id="KW-0677">Repeat</keyword>
<evidence type="ECO:0000256" key="4">
    <source>
        <dbReference type="ARBA" id="ARBA00022692"/>
    </source>
</evidence>
<evidence type="ECO:0000313" key="12">
    <source>
        <dbReference type="EMBL" id="QKK35433.1"/>
    </source>
</evidence>
<keyword evidence="6 11" id="KW-1133">Transmembrane helix</keyword>
<proteinExistence type="evidence at transcript level"/>
<keyword evidence="7 9" id="KW-0472">Membrane</keyword>
<keyword evidence="8" id="KW-0576">Peroxisome</keyword>
<dbReference type="GO" id="GO:0051724">
    <property type="term" value="F:NAD transmembrane transporter activity"/>
    <property type="evidence" value="ECO:0007669"/>
    <property type="project" value="TreeGrafter"/>
</dbReference>
<evidence type="ECO:0000256" key="2">
    <source>
        <dbReference type="ARBA" id="ARBA00006375"/>
    </source>
</evidence>
<dbReference type="Pfam" id="PF00153">
    <property type="entry name" value="Mito_carr"/>
    <property type="match status" value="3"/>
</dbReference>
<evidence type="ECO:0000256" key="3">
    <source>
        <dbReference type="ARBA" id="ARBA00022448"/>
    </source>
</evidence>
<feature type="transmembrane region" description="Helical" evidence="11">
    <location>
        <begin position="58"/>
        <end position="81"/>
    </location>
</feature>
<evidence type="ECO:0000256" key="9">
    <source>
        <dbReference type="PROSITE-ProRule" id="PRU00282"/>
    </source>
</evidence>
<sequence>MSNNPVTHAIAGAGGGVLAAIVTYPLITLSTRAQTAAGEQHVGNIEAVKRVLEKEGVVGLYAGLDSALYGMTLTNFVYYYFYEGIKGVYLSEGLAMSTARSMLTGAYSGVATAIITNPIWVVNTRMMIDGSKGTLGTIRSIIKENGFSTFFSGVGPALLLVINPVLNYTIYEQLRLVVEKTRPVTALDTFLLGALGKIVATSVTYPLITIKARLQLGKPQSAAGKSQPGKQTPLLKRLIMLWKSLSFSDLYRGWSLKVLQSALQSAFLFLFKEQLFLLAVAVLGLSKRVSRVAPPIPRVAHR</sequence>
<dbReference type="Gene3D" id="1.50.40.10">
    <property type="entry name" value="Mitochondrial carrier domain"/>
    <property type="match status" value="2"/>
</dbReference>
<feature type="repeat" description="Solcar" evidence="9">
    <location>
        <begin position="3"/>
        <end position="88"/>
    </location>
</feature>
<dbReference type="PANTHER" id="PTHR45939:SF5">
    <property type="entry name" value="PEROXISOMAL MEMBRANE PROTEIN PMP34"/>
    <property type="match status" value="1"/>
</dbReference>
<dbReference type="GO" id="GO:0080122">
    <property type="term" value="F:AMP transmembrane transporter activity"/>
    <property type="evidence" value="ECO:0007669"/>
    <property type="project" value="TreeGrafter"/>
</dbReference>
<comment type="similarity">
    <text evidence="2 10">Belongs to the mitochondrial carrier (TC 2.A.29) family.</text>
</comment>
<feature type="transmembrane region" description="Helical" evidence="11">
    <location>
        <begin position="190"/>
        <end position="208"/>
    </location>
</feature>
<dbReference type="GO" id="GO:0015230">
    <property type="term" value="F:FAD transmembrane transporter activity"/>
    <property type="evidence" value="ECO:0007669"/>
    <property type="project" value="TreeGrafter"/>
</dbReference>
<dbReference type="PROSITE" id="PS50920">
    <property type="entry name" value="SOLCAR"/>
    <property type="match status" value="3"/>
</dbReference>
<gene>
    <name evidence="12" type="primary">Ymc1</name>
</gene>
<evidence type="ECO:0000256" key="1">
    <source>
        <dbReference type="ARBA" id="ARBA00004585"/>
    </source>
</evidence>
<evidence type="ECO:0000256" key="5">
    <source>
        <dbReference type="ARBA" id="ARBA00022737"/>
    </source>
</evidence>
<feature type="transmembrane region" description="Helical" evidence="11">
    <location>
        <begin position="6"/>
        <end position="27"/>
    </location>
</feature>
<dbReference type="GO" id="GO:0015217">
    <property type="term" value="F:ADP transmembrane transporter activity"/>
    <property type="evidence" value="ECO:0007669"/>
    <property type="project" value="TreeGrafter"/>
</dbReference>
<dbReference type="InterPro" id="IPR018108">
    <property type="entry name" value="MCP_transmembrane"/>
</dbReference>
<feature type="transmembrane region" description="Helical" evidence="11">
    <location>
        <begin position="149"/>
        <end position="170"/>
    </location>
</feature>
<organism evidence="12">
    <name type="scientific">Starmerella bombicola</name>
    <name type="common">Yeast</name>
    <name type="synonym">Candida bombicola</name>
    <dbReference type="NCBI Taxonomy" id="75736"/>
    <lineage>
        <taxon>Eukaryota</taxon>
        <taxon>Fungi</taxon>
        <taxon>Dikarya</taxon>
        <taxon>Ascomycota</taxon>
        <taxon>Saccharomycotina</taxon>
        <taxon>Dipodascomycetes</taxon>
        <taxon>Dipodascales</taxon>
        <taxon>Trichomonascaceae</taxon>
        <taxon>Starmerella</taxon>
    </lineage>
</organism>
<evidence type="ECO:0000256" key="10">
    <source>
        <dbReference type="RuleBase" id="RU000488"/>
    </source>
</evidence>
<reference evidence="12" key="1">
    <citation type="journal article" date="2020" name="Appl. Microbiol. Biotechnol.">
        <title>Identification and importance of mitochondrial citrate carriers and ATP citrate lyase for glycolipid production in Starmerella bombicola.</title>
        <authorList>
            <person name="Jezierska S."/>
            <person name="Claus S."/>
            <person name="Van Bogaert I.N.A."/>
        </authorList>
    </citation>
    <scope>NUCLEOTIDE SEQUENCE</scope>
</reference>
<keyword evidence="4 9" id="KW-0812">Transmembrane</keyword>